<dbReference type="NCBIfam" id="NF041519">
    <property type="entry name" value="bluetail"/>
    <property type="match status" value="1"/>
</dbReference>
<dbReference type="Pfam" id="PF00353">
    <property type="entry name" value="HemolysinCabind"/>
    <property type="match status" value="1"/>
</dbReference>
<dbReference type="Proteomes" id="UP000001175">
    <property type="component" value="Chromosome"/>
</dbReference>
<proteinExistence type="predicted"/>
<evidence type="ECO:0000313" key="2">
    <source>
        <dbReference type="EMBL" id="BAD78611.1"/>
    </source>
</evidence>
<dbReference type="EMBL" id="AP008231">
    <property type="protein sequence ID" value="BAD78611.1"/>
    <property type="molecule type" value="Genomic_DNA"/>
</dbReference>
<dbReference type="GO" id="GO:0005615">
    <property type="term" value="C:extracellular space"/>
    <property type="evidence" value="ECO:0007669"/>
    <property type="project" value="InterPro"/>
</dbReference>
<dbReference type="AlphaFoldDB" id="A0A0H3JZY7"/>
<dbReference type="GO" id="GO:0005509">
    <property type="term" value="F:calcium ion binding"/>
    <property type="evidence" value="ECO:0007669"/>
    <property type="project" value="InterPro"/>
</dbReference>
<dbReference type="InterPro" id="IPR018511">
    <property type="entry name" value="Hemolysin-typ_Ca-bd_CS"/>
</dbReference>
<dbReference type="GeneID" id="72429981"/>
<feature type="domain" description="DUF4214" evidence="1">
    <location>
        <begin position="46"/>
        <end position="111"/>
    </location>
</feature>
<name>A0A0H3JZY7_SYNP6</name>
<protein>
    <recommendedName>
        <fullName evidence="1">DUF4214 domain-containing protein</fullName>
    </recommendedName>
</protein>
<dbReference type="InterPro" id="IPR001343">
    <property type="entry name" value="Hemolysn_Ca-bd"/>
</dbReference>
<dbReference type="RefSeq" id="WP_011242733.1">
    <property type="nucleotide sequence ID" value="NC_006576.1"/>
</dbReference>
<dbReference type="eggNOG" id="COG2931">
    <property type="taxonomic scope" value="Bacteria"/>
</dbReference>
<dbReference type="InterPro" id="IPR011049">
    <property type="entry name" value="Serralysin-like_metalloprot_C"/>
</dbReference>
<sequence length="362" mass="38385">MANLKITSAQQLYVAFYGRPADPAGQKFWDVIVQDNLSTLNYGAIAEAFGESVESFLRFSSLSAAEAVNTLFQTILNRDADPIGQDFYVKELESGRLSLANLAIAIVEGIEEGSRDAQTFLNKVLVADLFTRSLDSLEEIEAYDFSKNPIALPTVQALLAQVTGDDSSLPNALQVTAIAQQVVVSSGSPATAIAISEARSIVKGNDDNQLSSSEAFTLIGTNGNDLLTAGNGDDNLIGELGADTLTGGAGQDQFLYRAIADSQLSGFDQITDFQIGSDRLVGPNSVSATEISNVGTVSSLDPESLVAVLTPDRFMANGAATFQIEQRTFVAFNDDLAGFQAERDLLIEITGFQGDLTSLAIV</sequence>
<dbReference type="InterPro" id="IPR048165">
    <property type="entry name" value="Bluetail_dom"/>
</dbReference>
<dbReference type="PROSITE" id="PS00330">
    <property type="entry name" value="HEMOLYSIN_CALCIUM"/>
    <property type="match status" value="1"/>
</dbReference>
<dbReference type="KEGG" id="syc:syc0421_c"/>
<accession>A0A0H3JZY7</accession>
<dbReference type="SUPFAM" id="SSF51120">
    <property type="entry name" value="beta-Roll"/>
    <property type="match status" value="1"/>
</dbReference>
<dbReference type="PRINTS" id="PR00313">
    <property type="entry name" value="CABNDNGRPT"/>
</dbReference>
<dbReference type="InterPro" id="IPR025282">
    <property type="entry name" value="DUF4214"/>
</dbReference>
<organism evidence="2 3">
    <name type="scientific">Synechococcus sp. (strain ATCC 27144 / PCC 6301 / SAUG 1402/1)</name>
    <name type="common">Anacystis nidulans</name>
    <dbReference type="NCBI Taxonomy" id="269084"/>
    <lineage>
        <taxon>Bacteria</taxon>
        <taxon>Bacillati</taxon>
        <taxon>Cyanobacteriota</taxon>
        <taxon>Cyanophyceae</taxon>
        <taxon>Synechococcales</taxon>
        <taxon>Synechococcaceae</taxon>
        <taxon>Synechococcus</taxon>
    </lineage>
</organism>
<reference evidence="2 3" key="1">
    <citation type="journal article" date="2007" name="Photosyn. Res.">
        <title>Complete nucleotide sequence of the freshwater unicellular cyanobacterium Synechococcus elongatus PCC 6301 chromosome: gene content and organization.</title>
        <authorList>
            <person name="Sugita C."/>
            <person name="Ogata K."/>
            <person name="Shikata M."/>
            <person name="Jikuya H."/>
            <person name="Takano J."/>
            <person name="Furumichi M."/>
            <person name="Kanehisa M."/>
            <person name="Omata T."/>
            <person name="Sugiura M."/>
            <person name="Sugita M."/>
        </authorList>
    </citation>
    <scope>NUCLEOTIDE SEQUENCE [LARGE SCALE GENOMIC DNA]</scope>
    <source>
        <strain evidence="3">ATCC 27144 / PCC 6301 / SAUG 1402/1</strain>
    </source>
</reference>
<dbReference type="Pfam" id="PF13946">
    <property type="entry name" value="DUF4214"/>
    <property type="match status" value="1"/>
</dbReference>
<evidence type="ECO:0000259" key="1">
    <source>
        <dbReference type="Pfam" id="PF13946"/>
    </source>
</evidence>
<evidence type="ECO:0000313" key="3">
    <source>
        <dbReference type="Proteomes" id="UP000001175"/>
    </source>
</evidence>
<gene>
    <name evidence="2" type="ordered locus">syc0421_c</name>
</gene>
<dbReference type="Gene3D" id="2.150.10.10">
    <property type="entry name" value="Serralysin-like metalloprotease, C-terminal"/>
    <property type="match status" value="1"/>
</dbReference>